<reference evidence="3 4" key="1">
    <citation type="submission" date="2018-02" db="EMBL/GenBank/DDBJ databases">
        <title>Draft genome sequences of Elsinoe sp., causing black scab on jojoba.</title>
        <authorList>
            <person name="Stodart B."/>
            <person name="Jeffress S."/>
            <person name="Ash G."/>
            <person name="Arun Chinnappa K."/>
        </authorList>
    </citation>
    <scope>NUCLEOTIDE SEQUENCE [LARGE SCALE GENOMIC DNA]</scope>
    <source>
        <strain evidence="3 4">Hillstone_2</strain>
    </source>
</reference>
<evidence type="ECO:0000259" key="2">
    <source>
        <dbReference type="PROSITE" id="PS51762"/>
    </source>
</evidence>
<dbReference type="Proteomes" id="UP000308133">
    <property type="component" value="Unassembled WGS sequence"/>
</dbReference>
<keyword evidence="3" id="KW-0378">Hydrolase</keyword>
<accession>A0A4U7AWP3</accession>
<dbReference type="InterPro" id="IPR013320">
    <property type="entry name" value="ConA-like_dom_sf"/>
</dbReference>
<dbReference type="EMBL" id="PTQR01000100">
    <property type="protein sequence ID" value="TKX20124.1"/>
    <property type="molecule type" value="Genomic_DNA"/>
</dbReference>
<dbReference type="Gene3D" id="2.60.120.200">
    <property type="match status" value="1"/>
</dbReference>
<protein>
    <submittedName>
        <fullName evidence="3">Glycosidase-like protein 3</fullName>
    </submittedName>
</protein>
<dbReference type="Pfam" id="PF26113">
    <property type="entry name" value="GH16_XgeA"/>
    <property type="match status" value="2"/>
</dbReference>
<evidence type="ECO:0000313" key="3">
    <source>
        <dbReference type="EMBL" id="TKX20124.1"/>
    </source>
</evidence>
<dbReference type="GO" id="GO:0004553">
    <property type="term" value="F:hydrolase activity, hydrolyzing O-glycosyl compounds"/>
    <property type="evidence" value="ECO:0007669"/>
    <property type="project" value="InterPro"/>
</dbReference>
<dbReference type="PROSITE" id="PS51762">
    <property type="entry name" value="GH16_2"/>
    <property type="match status" value="1"/>
</dbReference>
<name>A0A4U7AWP3_9PEZI</name>
<feature type="signal peptide" evidence="1">
    <location>
        <begin position="1"/>
        <end position="20"/>
    </location>
</feature>
<comment type="caution">
    <text evidence="3">The sequence shown here is derived from an EMBL/GenBank/DDBJ whole genome shotgun (WGS) entry which is preliminary data.</text>
</comment>
<keyword evidence="3" id="KW-0326">Glycosidase</keyword>
<keyword evidence="1" id="KW-0732">Signal</keyword>
<dbReference type="InterPro" id="IPR000757">
    <property type="entry name" value="Beta-glucanase-like"/>
</dbReference>
<feature type="chain" id="PRO_5020414707" evidence="1">
    <location>
        <begin position="21"/>
        <end position="380"/>
    </location>
</feature>
<sequence length="380" mass="40488">MVFTTTTLIALAATLSTSFAAYVPKTTLTGDEFFTHFDFYSGPDPTKGFVQYVNRDTAISSGLIAMADHPLANASVYIGVDSTNPYPASGPGRQSIRLHGKDAFTHGLVTVDIYHAPTGCGLWPAIWMVDPNGVYPGNTGEIDLFEYVHDSPANSVTLHTSEGCKITNTTSPAVPASRFRRDTAAAASAMTGRVESQNCYVNAPEQTYNKGCSIASPADISPPPSAKGQQSLRQQTFATAGTGFNEKGGGVYALVWTSDLIEAYFFPRPSVPAELSINPSKEDGSVPAGRSVDPAAWKAQGIQPVARFQGCEFDQHIRNVSLVVNADFCGDWAGNDAVWEQSGCKAKTGAGTCNEFVGANPKAFEDAYWLLGGIEVWEGQ</sequence>
<dbReference type="PANTHER" id="PTHR10963">
    <property type="entry name" value="GLYCOSYL HYDROLASE-RELATED"/>
    <property type="match status" value="1"/>
</dbReference>
<organism evidence="3 4">
    <name type="scientific">Elsinoe australis</name>
    <dbReference type="NCBI Taxonomy" id="40998"/>
    <lineage>
        <taxon>Eukaryota</taxon>
        <taxon>Fungi</taxon>
        <taxon>Dikarya</taxon>
        <taxon>Ascomycota</taxon>
        <taxon>Pezizomycotina</taxon>
        <taxon>Dothideomycetes</taxon>
        <taxon>Dothideomycetidae</taxon>
        <taxon>Myriangiales</taxon>
        <taxon>Elsinoaceae</taxon>
        <taxon>Elsinoe</taxon>
    </lineage>
</organism>
<proteinExistence type="predicted"/>
<feature type="domain" description="GH16" evidence="2">
    <location>
        <begin position="16"/>
        <end position="263"/>
    </location>
</feature>
<dbReference type="InterPro" id="IPR050546">
    <property type="entry name" value="Glycosyl_Hydrlase_16"/>
</dbReference>
<evidence type="ECO:0000256" key="1">
    <source>
        <dbReference type="SAM" id="SignalP"/>
    </source>
</evidence>
<dbReference type="SUPFAM" id="SSF49899">
    <property type="entry name" value="Concanavalin A-like lectins/glucanases"/>
    <property type="match status" value="1"/>
</dbReference>
<dbReference type="PANTHER" id="PTHR10963:SF24">
    <property type="entry name" value="GLYCOSIDASE C21B10.07-RELATED"/>
    <property type="match status" value="1"/>
</dbReference>
<evidence type="ECO:0000313" key="4">
    <source>
        <dbReference type="Proteomes" id="UP000308133"/>
    </source>
</evidence>
<dbReference type="GO" id="GO:0009251">
    <property type="term" value="P:glucan catabolic process"/>
    <property type="evidence" value="ECO:0007669"/>
    <property type="project" value="TreeGrafter"/>
</dbReference>
<dbReference type="AlphaFoldDB" id="A0A4U7AWP3"/>
<gene>
    <name evidence="3" type="ORF">C1H76_7624</name>
</gene>